<evidence type="ECO:0000313" key="3">
    <source>
        <dbReference type="Proteomes" id="UP000075260"/>
    </source>
</evidence>
<name>A0A150QQS3_SORCE</name>
<organism evidence="2 3">
    <name type="scientific">Sorangium cellulosum</name>
    <name type="common">Polyangium cellulosum</name>
    <dbReference type="NCBI Taxonomy" id="56"/>
    <lineage>
        <taxon>Bacteria</taxon>
        <taxon>Pseudomonadati</taxon>
        <taxon>Myxococcota</taxon>
        <taxon>Polyangia</taxon>
        <taxon>Polyangiales</taxon>
        <taxon>Polyangiaceae</taxon>
        <taxon>Sorangium</taxon>
    </lineage>
</organism>
<dbReference type="AlphaFoldDB" id="A0A150QQS3"/>
<comment type="caution">
    <text evidence="2">The sequence shown here is derived from an EMBL/GenBank/DDBJ whole genome shotgun (WGS) entry which is preliminary data.</text>
</comment>
<protein>
    <submittedName>
        <fullName evidence="2">Uncharacterized protein</fullName>
    </submittedName>
</protein>
<reference evidence="2 3" key="1">
    <citation type="submission" date="2014-02" db="EMBL/GenBank/DDBJ databases">
        <title>The small core and large imbalanced accessory genome model reveals a collaborative survival strategy of Sorangium cellulosum strains in nature.</title>
        <authorList>
            <person name="Han K."/>
            <person name="Peng R."/>
            <person name="Blom J."/>
            <person name="Li Y.-Z."/>
        </authorList>
    </citation>
    <scope>NUCLEOTIDE SEQUENCE [LARGE SCALE GENOMIC DNA]</scope>
    <source>
        <strain evidence="2 3">So0008-312</strain>
    </source>
</reference>
<accession>A0A150QQS3</accession>
<gene>
    <name evidence="2" type="ORF">BE15_16725</name>
</gene>
<sequence>MLQTSTQSAAGERRPREGRAAVPRMRGLTPGGPSTISRRAASVAVGNSAAVAAGASTGARLVALIGIEDPLAPPSGVETARSCAGLLDKVGQPSATLPFHDAWGRHVGVGSEFKTLHAEATISEDMARSTAD</sequence>
<evidence type="ECO:0000313" key="2">
    <source>
        <dbReference type="EMBL" id="KYF70026.1"/>
    </source>
</evidence>
<dbReference type="Proteomes" id="UP000075260">
    <property type="component" value="Unassembled WGS sequence"/>
</dbReference>
<proteinExistence type="predicted"/>
<feature type="region of interest" description="Disordered" evidence="1">
    <location>
        <begin position="1"/>
        <end position="35"/>
    </location>
</feature>
<dbReference type="EMBL" id="JEMA01000433">
    <property type="protein sequence ID" value="KYF70026.1"/>
    <property type="molecule type" value="Genomic_DNA"/>
</dbReference>
<evidence type="ECO:0000256" key="1">
    <source>
        <dbReference type="SAM" id="MobiDB-lite"/>
    </source>
</evidence>